<dbReference type="PROSITE" id="PS00573">
    <property type="entry name" value="PYRIDINE_REDOX_2"/>
    <property type="match status" value="1"/>
</dbReference>
<dbReference type="SUPFAM" id="SSF51905">
    <property type="entry name" value="FAD/NAD(P)-binding domain"/>
    <property type="match status" value="1"/>
</dbReference>
<keyword evidence="1" id="KW-0285">Flavoprotein</keyword>
<dbReference type="PRINTS" id="PR00368">
    <property type="entry name" value="FADPNR"/>
</dbReference>
<sequence length="306" mass="32890">MFDLAIIGGGPAGVAAGVYASRKHLKTIFVTDDWGGQSNVSGEIQNWIGEISITGADFAHKLKEHLKAYADTFITIAEGERAVAITKTEGLFSIQTNKNTYTAKTILITAGAARKKLPVPGAAEFDQKGLTYCASCDGPLFADMDTAVVGGGNAAFDTASQLLAYAKSVTLLHHSPEFKGDPATVEKVLSNPKMKALRSVEPLEVKGEQFVTGLVYLDKETNEKHELPVAGIFVEIGMLPNTSFVKDLVKLDQYNRIVVDPRTQRTSIEGAWAAGDCTDGLYHQNNISAGDAVKALEDIYGYLSMR</sequence>
<dbReference type="EMBL" id="MFLV01000014">
    <property type="protein sequence ID" value="OGG71565.1"/>
    <property type="molecule type" value="Genomic_DNA"/>
</dbReference>
<evidence type="ECO:0000313" key="8">
    <source>
        <dbReference type="Proteomes" id="UP000179115"/>
    </source>
</evidence>
<keyword evidence="4" id="KW-1015">Disulfide bond</keyword>
<dbReference type="Gene3D" id="3.50.50.60">
    <property type="entry name" value="FAD/NAD(P)-binding domain"/>
    <property type="match status" value="2"/>
</dbReference>
<protein>
    <recommendedName>
        <fullName evidence="6">FAD/NAD(P)-binding domain-containing protein</fullName>
    </recommendedName>
</protein>
<evidence type="ECO:0000313" key="7">
    <source>
        <dbReference type="EMBL" id="OGG71565.1"/>
    </source>
</evidence>
<keyword evidence="5" id="KW-0676">Redox-active center</keyword>
<dbReference type="Proteomes" id="UP000179115">
    <property type="component" value="Unassembled WGS sequence"/>
</dbReference>
<reference evidence="7 8" key="1">
    <citation type="journal article" date="2016" name="Nat. Commun.">
        <title>Thousands of microbial genomes shed light on interconnected biogeochemical processes in an aquifer system.</title>
        <authorList>
            <person name="Anantharaman K."/>
            <person name="Brown C.T."/>
            <person name="Hug L.A."/>
            <person name="Sharon I."/>
            <person name="Castelle C.J."/>
            <person name="Probst A.J."/>
            <person name="Thomas B.C."/>
            <person name="Singh A."/>
            <person name="Wilkins M.J."/>
            <person name="Karaoz U."/>
            <person name="Brodie E.L."/>
            <person name="Williams K.H."/>
            <person name="Hubbard S.S."/>
            <person name="Banfield J.F."/>
        </authorList>
    </citation>
    <scope>NUCLEOTIDE SEQUENCE [LARGE SCALE GENOMIC DNA]</scope>
</reference>
<proteinExistence type="predicted"/>
<keyword evidence="3" id="KW-0560">Oxidoreductase</keyword>
<dbReference type="GO" id="GO:0016668">
    <property type="term" value="F:oxidoreductase activity, acting on a sulfur group of donors, NAD(P) as acceptor"/>
    <property type="evidence" value="ECO:0007669"/>
    <property type="project" value="UniProtKB-ARBA"/>
</dbReference>
<evidence type="ECO:0000256" key="1">
    <source>
        <dbReference type="ARBA" id="ARBA00022630"/>
    </source>
</evidence>
<evidence type="ECO:0000256" key="4">
    <source>
        <dbReference type="ARBA" id="ARBA00023157"/>
    </source>
</evidence>
<dbReference type="Pfam" id="PF07992">
    <property type="entry name" value="Pyr_redox_2"/>
    <property type="match status" value="1"/>
</dbReference>
<gene>
    <name evidence="7" type="ORF">A3A35_01685</name>
</gene>
<dbReference type="PRINTS" id="PR00469">
    <property type="entry name" value="PNDRDTASEII"/>
</dbReference>
<dbReference type="InterPro" id="IPR050097">
    <property type="entry name" value="Ferredoxin-NADP_redctase_2"/>
</dbReference>
<dbReference type="AlphaFoldDB" id="A0A1F6ED06"/>
<dbReference type="InterPro" id="IPR023753">
    <property type="entry name" value="FAD/NAD-binding_dom"/>
</dbReference>
<dbReference type="STRING" id="1798508.A3A35_01685"/>
<comment type="caution">
    <text evidence="7">The sequence shown here is derived from an EMBL/GenBank/DDBJ whole genome shotgun (WGS) entry which is preliminary data.</text>
</comment>
<evidence type="ECO:0000256" key="5">
    <source>
        <dbReference type="ARBA" id="ARBA00023284"/>
    </source>
</evidence>
<feature type="domain" description="FAD/NAD(P)-binding" evidence="6">
    <location>
        <begin position="2"/>
        <end position="281"/>
    </location>
</feature>
<name>A0A1F6ED06_9BACT</name>
<dbReference type="PANTHER" id="PTHR48105">
    <property type="entry name" value="THIOREDOXIN REDUCTASE 1-RELATED-RELATED"/>
    <property type="match status" value="1"/>
</dbReference>
<evidence type="ECO:0000256" key="3">
    <source>
        <dbReference type="ARBA" id="ARBA00023002"/>
    </source>
</evidence>
<evidence type="ECO:0000259" key="6">
    <source>
        <dbReference type="Pfam" id="PF07992"/>
    </source>
</evidence>
<evidence type="ECO:0000256" key="2">
    <source>
        <dbReference type="ARBA" id="ARBA00022827"/>
    </source>
</evidence>
<dbReference type="InterPro" id="IPR036188">
    <property type="entry name" value="FAD/NAD-bd_sf"/>
</dbReference>
<organism evidence="7 8">
    <name type="scientific">Candidatus Kaiserbacteria bacterium RIFCSPLOWO2_01_FULL_51_21</name>
    <dbReference type="NCBI Taxonomy" id="1798508"/>
    <lineage>
        <taxon>Bacteria</taxon>
        <taxon>Candidatus Kaiseribacteriota</taxon>
    </lineage>
</organism>
<dbReference type="InterPro" id="IPR008255">
    <property type="entry name" value="Pyr_nucl-diS_OxRdtase_2_AS"/>
</dbReference>
<accession>A0A1F6ED06</accession>
<keyword evidence="2" id="KW-0274">FAD</keyword>